<dbReference type="Proteomes" id="UP001560267">
    <property type="component" value="Unassembled WGS sequence"/>
</dbReference>
<dbReference type="RefSeq" id="WP_298384805.1">
    <property type="nucleotide sequence ID" value="NZ_JBFSHR010000027.1"/>
</dbReference>
<protein>
    <submittedName>
        <fullName evidence="1">Uncharacterized protein</fullName>
    </submittedName>
</protein>
<evidence type="ECO:0000313" key="1">
    <source>
        <dbReference type="EMBL" id="MEX6429869.1"/>
    </source>
</evidence>
<evidence type="ECO:0000313" key="2">
    <source>
        <dbReference type="Proteomes" id="UP001560267"/>
    </source>
</evidence>
<dbReference type="EMBL" id="JBFSHR010000027">
    <property type="protein sequence ID" value="MEX6429869.1"/>
    <property type="molecule type" value="Genomic_DNA"/>
</dbReference>
<comment type="caution">
    <text evidence="1">The sequence shown here is derived from an EMBL/GenBank/DDBJ whole genome shotgun (WGS) entry which is preliminary data.</text>
</comment>
<sequence length="108" mass="11610">MTAPSGSLHGSGPKQDLPVFLLHLVLRSSGGDVVRILGVSEESVVTELSVADLQRLDPTTIVEIQAPQVSSLTIEELLRRGDLRILRGASLVREHARVLREAAAPNRA</sequence>
<keyword evidence="2" id="KW-1185">Reference proteome</keyword>
<name>A0ABV3Y5Z4_9ACTN</name>
<accession>A0ABV3Y5Z4</accession>
<reference evidence="1 2" key="1">
    <citation type="submission" date="2024-07" db="EMBL/GenBank/DDBJ databases">
        <title>Draft Genome Sequence of Ferrimicrobium acidiphilum Strain YE2023, Isolated from a Pulp of Bioleach Reactor.</title>
        <authorList>
            <person name="Elkina Y.A."/>
            <person name="Bulaeva A.G."/>
            <person name="Beletsky A.V."/>
            <person name="Mardanov A.V."/>
        </authorList>
    </citation>
    <scope>NUCLEOTIDE SEQUENCE [LARGE SCALE GENOMIC DNA]</scope>
    <source>
        <strain evidence="1 2">YE2023</strain>
    </source>
</reference>
<proteinExistence type="predicted"/>
<gene>
    <name evidence="1" type="ORF">AB6A68_08465</name>
</gene>
<organism evidence="1 2">
    <name type="scientific">Ferrimicrobium acidiphilum</name>
    <dbReference type="NCBI Taxonomy" id="121039"/>
    <lineage>
        <taxon>Bacteria</taxon>
        <taxon>Bacillati</taxon>
        <taxon>Actinomycetota</taxon>
        <taxon>Acidimicrobiia</taxon>
        <taxon>Acidimicrobiales</taxon>
        <taxon>Acidimicrobiaceae</taxon>
        <taxon>Ferrimicrobium</taxon>
    </lineage>
</organism>